<dbReference type="InterPro" id="IPR036890">
    <property type="entry name" value="HATPase_C_sf"/>
</dbReference>
<dbReference type="PANTHER" id="PTHR34220:SF7">
    <property type="entry name" value="SENSOR HISTIDINE KINASE YPDA"/>
    <property type="match status" value="1"/>
</dbReference>
<reference evidence="3 4" key="1">
    <citation type="submission" date="2016-11" db="EMBL/GenBank/DDBJ databases">
        <title>Mixed transmission modes and dynamic genome evolution in an obligate animal-bacterial symbiosis.</title>
        <authorList>
            <person name="Russell S.L."/>
            <person name="Corbett-Detig R.B."/>
            <person name="Cavanaugh C.M."/>
        </authorList>
    </citation>
    <scope>NUCLEOTIDE SEQUENCE [LARGE SCALE GENOMIC DNA]</scope>
    <source>
        <strain evidence="3">Se-Cadez</strain>
    </source>
</reference>
<feature type="transmembrane region" description="Helical" evidence="1">
    <location>
        <begin position="27"/>
        <end position="47"/>
    </location>
</feature>
<evidence type="ECO:0000313" key="3">
    <source>
        <dbReference type="EMBL" id="OOZ36574.1"/>
    </source>
</evidence>
<dbReference type="Pfam" id="PF06580">
    <property type="entry name" value="His_kinase"/>
    <property type="match status" value="1"/>
</dbReference>
<dbReference type="OrthoDB" id="2514702at2"/>
<name>A0A1T2KUS4_9GAMM</name>
<organism evidence="3 4">
    <name type="scientific">Solemya velesiana gill symbiont</name>
    <dbReference type="NCBI Taxonomy" id="1918948"/>
    <lineage>
        <taxon>Bacteria</taxon>
        <taxon>Pseudomonadati</taxon>
        <taxon>Pseudomonadota</taxon>
        <taxon>Gammaproteobacteria</taxon>
        <taxon>sulfur-oxidizing symbionts</taxon>
    </lineage>
</organism>
<dbReference type="PANTHER" id="PTHR34220">
    <property type="entry name" value="SENSOR HISTIDINE KINASE YPDA"/>
    <property type="match status" value="1"/>
</dbReference>
<keyword evidence="3" id="KW-0808">Transferase</keyword>
<dbReference type="Proteomes" id="UP000190896">
    <property type="component" value="Unassembled WGS sequence"/>
</dbReference>
<feature type="transmembrane region" description="Helical" evidence="1">
    <location>
        <begin position="89"/>
        <end position="107"/>
    </location>
</feature>
<feature type="domain" description="Signal transduction histidine kinase internal region" evidence="2">
    <location>
        <begin position="162"/>
        <end position="239"/>
    </location>
</feature>
<keyword evidence="1" id="KW-0472">Membrane</keyword>
<keyword evidence="4" id="KW-1185">Reference proteome</keyword>
<sequence length="353" mass="40206">MADSRDIQPEGQVHSASFLPNFCSIRVVFAVVITAELLAIVLALVSVHDFDVFYVELSVYSLYIQWISLMSVALLCVLRMQLNKLRDSLAGVIAWLLVLLVTLGVAWLSQVFLSPISVDYEVDWTSIIKNLIISGIVSALVLRYFYIQHLWRRQVVAESRSRFQALQSRIRPHFLFNSMNTIAHLTRSNPKLAETVVEDLSELFRASLSDSRKKSTLGDELELCRHYLRIEGERLGERLQVEWDIDDLPLEAPLPSLILQPLLENAVYHGVKPASDPGLIQVCGRYRRQQVNLSIRNTVPGSPTQRHREGNRMALENTRQRLEGFFAGEADLTLSKVDGDHQVRVVFPYPWNE</sequence>
<dbReference type="EMBL" id="MPRJ01000033">
    <property type="protein sequence ID" value="OOZ36574.1"/>
    <property type="molecule type" value="Genomic_DNA"/>
</dbReference>
<dbReference type="InterPro" id="IPR010559">
    <property type="entry name" value="Sig_transdc_His_kin_internal"/>
</dbReference>
<proteinExistence type="predicted"/>
<dbReference type="InterPro" id="IPR050640">
    <property type="entry name" value="Bact_2-comp_sensor_kinase"/>
</dbReference>
<comment type="caution">
    <text evidence="3">The sequence shown here is derived from an EMBL/GenBank/DDBJ whole genome shotgun (WGS) entry which is preliminary data.</text>
</comment>
<keyword evidence="1" id="KW-1133">Transmembrane helix</keyword>
<dbReference type="SUPFAM" id="SSF55874">
    <property type="entry name" value="ATPase domain of HSP90 chaperone/DNA topoisomerase II/histidine kinase"/>
    <property type="match status" value="1"/>
</dbReference>
<dbReference type="Gene3D" id="3.30.565.10">
    <property type="entry name" value="Histidine kinase-like ATPase, C-terminal domain"/>
    <property type="match status" value="1"/>
</dbReference>
<protein>
    <submittedName>
        <fullName evidence="3">Histidine kinase</fullName>
    </submittedName>
</protein>
<dbReference type="RefSeq" id="WP_078486899.1">
    <property type="nucleotide sequence ID" value="NZ_MPRJ01000033.1"/>
</dbReference>
<keyword evidence="3" id="KW-0418">Kinase</keyword>
<dbReference type="GO" id="GO:0016020">
    <property type="term" value="C:membrane"/>
    <property type="evidence" value="ECO:0007669"/>
    <property type="project" value="InterPro"/>
</dbReference>
<feature type="transmembrane region" description="Helical" evidence="1">
    <location>
        <begin position="127"/>
        <end position="146"/>
    </location>
</feature>
<evidence type="ECO:0000256" key="1">
    <source>
        <dbReference type="SAM" id="Phobius"/>
    </source>
</evidence>
<gene>
    <name evidence="3" type="ORF">BOW51_06400</name>
</gene>
<evidence type="ECO:0000259" key="2">
    <source>
        <dbReference type="Pfam" id="PF06580"/>
    </source>
</evidence>
<evidence type="ECO:0000313" key="4">
    <source>
        <dbReference type="Proteomes" id="UP000190896"/>
    </source>
</evidence>
<dbReference type="GO" id="GO:0000155">
    <property type="term" value="F:phosphorelay sensor kinase activity"/>
    <property type="evidence" value="ECO:0007669"/>
    <property type="project" value="InterPro"/>
</dbReference>
<feature type="transmembrane region" description="Helical" evidence="1">
    <location>
        <begin position="59"/>
        <end position="77"/>
    </location>
</feature>
<dbReference type="AlphaFoldDB" id="A0A1T2KUS4"/>
<keyword evidence="1" id="KW-0812">Transmembrane</keyword>
<accession>A0A1T2KUS4</accession>